<comment type="caution">
    <text evidence="3">The sequence shown here is derived from an EMBL/GenBank/DDBJ whole genome shotgun (WGS) entry which is preliminary data.</text>
</comment>
<feature type="domain" description="DUF218" evidence="2">
    <location>
        <begin position="81"/>
        <end position="247"/>
    </location>
</feature>
<keyword evidence="1" id="KW-0472">Membrane</keyword>
<feature type="transmembrane region" description="Helical" evidence="1">
    <location>
        <begin position="39"/>
        <end position="65"/>
    </location>
</feature>
<dbReference type="InterPro" id="IPR051599">
    <property type="entry name" value="Cell_Envelope_Assoc"/>
</dbReference>
<dbReference type="InterPro" id="IPR014729">
    <property type="entry name" value="Rossmann-like_a/b/a_fold"/>
</dbReference>
<dbReference type="GO" id="GO:0005886">
    <property type="term" value="C:plasma membrane"/>
    <property type="evidence" value="ECO:0007669"/>
    <property type="project" value="TreeGrafter"/>
</dbReference>
<dbReference type="Proteomes" id="UP001143364">
    <property type="component" value="Unassembled WGS sequence"/>
</dbReference>
<organism evidence="3 4">
    <name type="scientific">Methylopila jiangsuensis</name>
    <dbReference type="NCBI Taxonomy" id="586230"/>
    <lineage>
        <taxon>Bacteria</taxon>
        <taxon>Pseudomonadati</taxon>
        <taxon>Pseudomonadota</taxon>
        <taxon>Alphaproteobacteria</taxon>
        <taxon>Hyphomicrobiales</taxon>
        <taxon>Methylopilaceae</taxon>
        <taxon>Methylopila</taxon>
    </lineage>
</organism>
<gene>
    <name evidence="3" type="ORF">GCM10008171_28860</name>
</gene>
<dbReference type="GO" id="GO:0043164">
    <property type="term" value="P:Gram-negative-bacterium-type cell wall biogenesis"/>
    <property type="evidence" value="ECO:0007669"/>
    <property type="project" value="TreeGrafter"/>
</dbReference>
<reference evidence="3" key="2">
    <citation type="submission" date="2023-01" db="EMBL/GenBank/DDBJ databases">
        <authorList>
            <person name="Sun Q."/>
            <person name="Evtushenko L."/>
        </authorList>
    </citation>
    <scope>NUCLEOTIDE SEQUENCE</scope>
    <source>
        <strain evidence="3">VKM B-2555</strain>
    </source>
</reference>
<accession>A0A9W6JIF4</accession>
<dbReference type="RefSeq" id="WP_271205473.1">
    <property type="nucleotide sequence ID" value="NZ_BSFK01000016.1"/>
</dbReference>
<name>A0A9W6JIF4_9HYPH</name>
<keyword evidence="4" id="KW-1185">Reference proteome</keyword>
<keyword evidence="1" id="KW-0812">Transmembrane</keyword>
<dbReference type="GO" id="GO:0000270">
    <property type="term" value="P:peptidoglycan metabolic process"/>
    <property type="evidence" value="ECO:0007669"/>
    <property type="project" value="TreeGrafter"/>
</dbReference>
<protein>
    <submittedName>
        <fullName evidence="3">Membrane protein</fullName>
    </submittedName>
</protein>
<evidence type="ECO:0000313" key="3">
    <source>
        <dbReference type="EMBL" id="GLK77632.1"/>
    </source>
</evidence>
<reference evidence="3" key="1">
    <citation type="journal article" date="2014" name="Int. J. Syst. Evol. Microbiol.">
        <title>Complete genome sequence of Corynebacterium casei LMG S-19264T (=DSM 44701T), isolated from a smear-ripened cheese.</title>
        <authorList>
            <consortium name="US DOE Joint Genome Institute (JGI-PGF)"/>
            <person name="Walter F."/>
            <person name="Albersmeier A."/>
            <person name="Kalinowski J."/>
            <person name="Ruckert C."/>
        </authorList>
    </citation>
    <scope>NUCLEOTIDE SEQUENCE</scope>
    <source>
        <strain evidence="3">VKM B-2555</strain>
    </source>
</reference>
<proteinExistence type="predicted"/>
<dbReference type="EMBL" id="BSFK01000016">
    <property type="protein sequence ID" value="GLK77632.1"/>
    <property type="molecule type" value="Genomic_DNA"/>
</dbReference>
<dbReference type="CDD" id="cd06259">
    <property type="entry name" value="YdcF-like"/>
    <property type="match status" value="1"/>
</dbReference>
<dbReference type="PANTHER" id="PTHR30336:SF4">
    <property type="entry name" value="ENVELOPE BIOGENESIS FACTOR ELYC"/>
    <property type="match status" value="1"/>
</dbReference>
<evidence type="ECO:0000313" key="4">
    <source>
        <dbReference type="Proteomes" id="UP001143364"/>
    </source>
</evidence>
<dbReference type="InterPro" id="IPR003848">
    <property type="entry name" value="DUF218"/>
</dbReference>
<feature type="transmembrane region" description="Helical" evidence="1">
    <location>
        <begin position="12"/>
        <end position="32"/>
    </location>
</feature>
<dbReference type="PANTHER" id="PTHR30336">
    <property type="entry name" value="INNER MEMBRANE PROTEIN, PROBABLE PERMEASE"/>
    <property type="match status" value="1"/>
</dbReference>
<sequence length="267" mass="28675">MLFMVSKSVEFLLAPSNVIGLLALLGLASLVLRRRRTGVGLLALSGTALVLFGWSPLGAAGVLVLENRFPQARIDAPIAGVIMLGGAVDTHITVDRRSPTLNDGAERLTAAATLAKAYPEARIFLSGGANHLFVAEPVTESRIARDLLVAIGVAPERISSEEQSRTTLENAVKSIEALKPKPEDRWVLVTSAAHMPRAVASFRAVGFNVVPYPVDYRTRGSVDLRRPAATIAEGLALSDLAAHEWFGLATYRALGRTLEFFPENIEK</sequence>
<dbReference type="Gene3D" id="3.40.50.620">
    <property type="entry name" value="HUPs"/>
    <property type="match status" value="1"/>
</dbReference>
<evidence type="ECO:0000259" key="2">
    <source>
        <dbReference type="Pfam" id="PF02698"/>
    </source>
</evidence>
<keyword evidence="1" id="KW-1133">Transmembrane helix</keyword>
<dbReference type="AlphaFoldDB" id="A0A9W6JIF4"/>
<dbReference type="Pfam" id="PF02698">
    <property type="entry name" value="DUF218"/>
    <property type="match status" value="1"/>
</dbReference>
<evidence type="ECO:0000256" key="1">
    <source>
        <dbReference type="SAM" id="Phobius"/>
    </source>
</evidence>